<dbReference type="SUPFAM" id="SSF81799">
    <property type="entry name" value="Putative methyltransferase TM0872, insert domain"/>
    <property type="match status" value="1"/>
</dbReference>
<dbReference type="EMBL" id="CP116394">
    <property type="protein sequence ID" value="WCE45315.1"/>
    <property type="molecule type" value="Genomic_DNA"/>
</dbReference>
<feature type="binding site" evidence="6">
    <location>
        <position position="56"/>
    </location>
    <ligand>
        <name>S-adenosyl-L-methionine</name>
        <dbReference type="ChEBI" id="CHEBI:59789"/>
    </ligand>
</feature>
<dbReference type="GO" id="GO:0070475">
    <property type="term" value="P:rRNA base methylation"/>
    <property type="evidence" value="ECO:0007669"/>
    <property type="project" value="UniProtKB-UniRule"/>
</dbReference>
<evidence type="ECO:0000256" key="4">
    <source>
        <dbReference type="ARBA" id="ARBA00022679"/>
    </source>
</evidence>
<keyword evidence="2 6" id="KW-0698">rRNA processing</keyword>
<dbReference type="HAMAP" id="MF_01007">
    <property type="entry name" value="16SrRNA_methyltr_H"/>
    <property type="match status" value="1"/>
</dbReference>
<evidence type="ECO:0000256" key="2">
    <source>
        <dbReference type="ARBA" id="ARBA00022552"/>
    </source>
</evidence>
<sequence length="316" mass="34470">MAKEYGHVPVMVARCLELLEPAAHDGAVFVDCTLGMGGHSEAILKEFPQVRLYGIDRDEQALQIAGERLSPFGDRFTPIHTTYDRIGDVADQAGGKVDGILMDLGVSSFQLDQDDRGFAYSRDTYLDMRMDTSQGKSAATLLQEASKQELTRILRVYGEEKFAAKIAGAIVKKRESEPIERSGQLVALVRASIPAPARRKGGNPAKRTFQALRVAVNNELSILEDAIPAALNSLNVGGRLVVEAYQSLEDRIVKAAFKEASTSQAPPDLPVVPPELAPNFNLVFSGAQKADEEEQKTNPRSAPVRLRAIERISEGR</sequence>
<evidence type="ECO:0000256" key="3">
    <source>
        <dbReference type="ARBA" id="ARBA00022603"/>
    </source>
</evidence>
<organism evidence="8 9">
    <name type="scientific">Winkia neuii subsp. anitrata</name>
    <dbReference type="NCBI Taxonomy" id="29318"/>
    <lineage>
        <taxon>Bacteria</taxon>
        <taxon>Bacillati</taxon>
        <taxon>Actinomycetota</taxon>
        <taxon>Actinomycetes</taxon>
        <taxon>Actinomycetales</taxon>
        <taxon>Actinomycetaceae</taxon>
        <taxon>Winkia</taxon>
    </lineage>
</organism>
<evidence type="ECO:0000313" key="8">
    <source>
        <dbReference type="EMBL" id="WCE45315.1"/>
    </source>
</evidence>
<dbReference type="PANTHER" id="PTHR11265:SF0">
    <property type="entry name" value="12S RRNA N4-METHYLCYTIDINE METHYLTRANSFERASE"/>
    <property type="match status" value="1"/>
</dbReference>
<proteinExistence type="inferred from homology"/>
<protein>
    <recommendedName>
        <fullName evidence="6">Ribosomal RNA small subunit methyltransferase H</fullName>
        <ecNumber evidence="6">2.1.1.199</ecNumber>
    </recommendedName>
    <alternativeName>
        <fullName evidence="6">16S rRNA m(4)C1402 methyltransferase</fullName>
    </alternativeName>
    <alternativeName>
        <fullName evidence="6">rRNA (cytosine-N(4)-)-methyltransferase RsmH</fullName>
    </alternativeName>
</protein>
<gene>
    <name evidence="6 8" type="primary">rsmH</name>
    <name evidence="8" type="ORF">PIG85_06490</name>
</gene>
<dbReference type="KEGG" id="wne:PIG85_06490"/>
<evidence type="ECO:0000313" key="9">
    <source>
        <dbReference type="Proteomes" id="UP001211044"/>
    </source>
</evidence>
<dbReference type="RefSeq" id="WP_004804845.1">
    <property type="nucleotide sequence ID" value="NZ_CP116394.1"/>
</dbReference>
<evidence type="ECO:0000256" key="1">
    <source>
        <dbReference type="ARBA" id="ARBA00010396"/>
    </source>
</evidence>
<comment type="catalytic activity">
    <reaction evidence="6">
        <text>cytidine(1402) in 16S rRNA + S-adenosyl-L-methionine = N(4)-methylcytidine(1402) in 16S rRNA + S-adenosyl-L-homocysteine + H(+)</text>
        <dbReference type="Rhea" id="RHEA:42928"/>
        <dbReference type="Rhea" id="RHEA-COMP:10286"/>
        <dbReference type="Rhea" id="RHEA-COMP:10287"/>
        <dbReference type="ChEBI" id="CHEBI:15378"/>
        <dbReference type="ChEBI" id="CHEBI:57856"/>
        <dbReference type="ChEBI" id="CHEBI:59789"/>
        <dbReference type="ChEBI" id="CHEBI:74506"/>
        <dbReference type="ChEBI" id="CHEBI:82748"/>
        <dbReference type="EC" id="2.1.1.199"/>
    </reaction>
</comment>
<dbReference type="PANTHER" id="PTHR11265">
    <property type="entry name" value="S-ADENOSYL-METHYLTRANSFERASE MRAW"/>
    <property type="match status" value="1"/>
</dbReference>
<dbReference type="SUPFAM" id="SSF53335">
    <property type="entry name" value="S-adenosyl-L-methionine-dependent methyltransferases"/>
    <property type="match status" value="1"/>
</dbReference>
<dbReference type="NCBIfam" id="TIGR00006">
    <property type="entry name" value="16S rRNA (cytosine(1402)-N(4))-methyltransferase RsmH"/>
    <property type="match status" value="1"/>
</dbReference>
<feature type="binding site" evidence="6">
    <location>
        <begin position="37"/>
        <end position="39"/>
    </location>
    <ligand>
        <name>S-adenosyl-L-methionine</name>
        <dbReference type="ChEBI" id="CHEBI:59789"/>
    </ligand>
</feature>
<dbReference type="InterPro" id="IPR002903">
    <property type="entry name" value="RsmH"/>
</dbReference>
<dbReference type="GO" id="GO:0071424">
    <property type="term" value="F:rRNA (cytosine-N4-)-methyltransferase activity"/>
    <property type="evidence" value="ECO:0007669"/>
    <property type="project" value="UniProtKB-UniRule"/>
</dbReference>
<comment type="function">
    <text evidence="6">Specifically methylates the N4 position of cytidine in position 1402 (C1402) of 16S rRNA.</text>
</comment>
<dbReference type="InterPro" id="IPR023397">
    <property type="entry name" value="SAM-dep_MeTrfase_MraW_recog"/>
</dbReference>
<feature type="region of interest" description="Disordered" evidence="7">
    <location>
        <begin position="287"/>
        <end position="316"/>
    </location>
</feature>
<reference evidence="8" key="1">
    <citation type="submission" date="2023-01" db="EMBL/GenBank/DDBJ databases">
        <title>Comparative Genomic Analysis of the Clinically-Derived Winkia Strain NY0527 Provides Evidence into the Taxonomic Reassignment of Winkia neuii and Characterizes Their Virulence Traits.</title>
        <authorList>
            <person name="Cai X."/>
            <person name="Peng Y."/>
            <person name="Li M."/>
            <person name="Qiu Y."/>
            <person name="Wang Y."/>
            <person name="Xu L."/>
            <person name="Hou Q."/>
        </authorList>
    </citation>
    <scope>NUCLEOTIDE SEQUENCE</scope>
    <source>
        <strain evidence="8">NY0527</strain>
    </source>
</reference>
<keyword evidence="5 6" id="KW-0949">S-adenosyl-L-methionine</keyword>
<feature type="binding site" evidence="6">
    <location>
        <position position="110"/>
    </location>
    <ligand>
        <name>S-adenosyl-L-methionine</name>
        <dbReference type="ChEBI" id="CHEBI:59789"/>
    </ligand>
</feature>
<dbReference type="Proteomes" id="UP001211044">
    <property type="component" value="Chromosome"/>
</dbReference>
<dbReference type="InterPro" id="IPR029063">
    <property type="entry name" value="SAM-dependent_MTases_sf"/>
</dbReference>
<comment type="similarity">
    <text evidence="1 6">Belongs to the methyltransferase superfamily. RsmH family.</text>
</comment>
<name>A0AB38XLS8_9ACTO</name>
<feature type="compositionally biased region" description="Basic and acidic residues" evidence="7">
    <location>
        <begin position="307"/>
        <end position="316"/>
    </location>
</feature>
<keyword evidence="6" id="KW-0963">Cytoplasm</keyword>
<dbReference type="PIRSF" id="PIRSF004486">
    <property type="entry name" value="MraW"/>
    <property type="match status" value="1"/>
</dbReference>
<feature type="binding site" evidence="6">
    <location>
        <position position="103"/>
    </location>
    <ligand>
        <name>S-adenosyl-L-methionine</name>
        <dbReference type="ChEBI" id="CHEBI:59789"/>
    </ligand>
</feature>
<dbReference type="Gene3D" id="1.10.150.170">
    <property type="entry name" value="Putative methyltransferase TM0872, insert domain"/>
    <property type="match status" value="1"/>
</dbReference>
<dbReference type="GO" id="GO:0005737">
    <property type="term" value="C:cytoplasm"/>
    <property type="evidence" value="ECO:0007669"/>
    <property type="project" value="UniProtKB-SubCell"/>
</dbReference>
<dbReference type="Pfam" id="PF01795">
    <property type="entry name" value="Methyltransf_5"/>
    <property type="match status" value="1"/>
</dbReference>
<comment type="subcellular location">
    <subcellularLocation>
        <location evidence="6">Cytoplasm</location>
    </subcellularLocation>
</comment>
<dbReference type="EC" id="2.1.1.199" evidence="6"/>
<dbReference type="Gene3D" id="3.40.50.150">
    <property type="entry name" value="Vaccinia Virus protein VP39"/>
    <property type="match status" value="1"/>
</dbReference>
<evidence type="ECO:0000256" key="6">
    <source>
        <dbReference type="HAMAP-Rule" id="MF_01007"/>
    </source>
</evidence>
<keyword evidence="3 6" id="KW-0489">Methyltransferase</keyword>
<evidence type="ECO:0000256" key="7">
    <source>
        <dbReference type="SAM" id="MobiDB-lite"/>
    </source>
</evidence>
<dbReference type="AlphaFoldDB" id="A0AB38XLS8"/>
<evidence type="ECO:0000256" key="5">
    <source>
        <dbReference type="ARBA" id="ARBA00022691"/>
    </source>
</evidence>
<accession>A0AB38XLS8</accession>
<feature type="binding site" evidence="6">
    <location>
        <position position="83"/>
    </location>
    <ligand>
        <name>S-adenosyl-L-methionine</name>
        <dbReference type="ChEBI" id="CHEBI:59789"/>
    </ligand>
</feature>
<keyword evidence="4 6" id="KW-0808">Transferase</keyword>